<comment type="caution">
    <text evidence="1">The sequence shown here is derived from an EMBL/GenBank/DDBJ whole genome shotgun (WGS) entry which is preliminary data.</text>
</comment>
<dbReference type="PANTHER" id="PTHR37310:SF1">
    <property type="entry name" value="CYTOPLASMIC PROTEIN"/>
    <property type="match status" value="1"/>
</dbReference>
<dbReference type="RefSeq" id="WP_310926134.1">
    <property type="nucleotide sequence ID" value="NZ_JAMQOP010000006.1"/>
</dbReference>
<proteinExistence type="predicted"/>
<organism evidence="1 2">
    <name type="scientific">Halogeometricum salsisoli</name>
    <dbReference type="NCBI Taxonomy" id="2950536"/>
    <lineage>
        <taxon>Archaea</taxon>
        <taxon>Methanobacteriati</taxon>
        <taxon>Methanobacteriota</taxon>
        <taxon>Stenosarchaea group</taxon>
        <taxon>Halobacteria</taxon>
        <taxon>Halobacteriales</taxon>
        <taxon>Haloferacaceae</taxon>
        <taxon>Halogeometricum</taxon>
    </lineage>
</organism>
<reference evidence="1 2" key="1">
    <citation type="submission" date="2022-06" db="EMBL/GenBank/DDBJ databases">
        <title>Halogeometricum sp. a new haloarchaeum isolate from saline soil.</title>
        <authorList>
            <person name="Strakova D."/>
            <person name="Galisteo C."/>
            <person name="Sanchez-Porro C."/>
            <person name="Ventosa A."/>
        </authorList>
    </citation>
    <scope>NUCLEOTIDE SEQUENCE [LARGE SCALE GENOMIC DNA]</scope>
    <source>
        <strain evidence="1 2">S1BR25-6</strain>
    </source>
</reference>
<accession>A0ABU2GK52</accession>
<gene>
    <name evidence="1" type="ORF">NDI76_20930</name>
</gene>
<dbReference type="Pfam" id="PF03860">
    <property type="entry name" value="Csp"/>
    <property type="match status" value="1"/>
</dbReference>
<name>A0ABU2GK52_9EURY</name>
<dbReference type="Proteomes" id="UP001257060">
    <property type="component" value="Unassembled WGS sequence"/>
</dbReference>
<dbReference type="Gene3D" id="1.20.1270.360">
    <property type="match status" value="1"/>
</dbReference>
<dbReference type="InterPro" id="IPR044543">
    <property type="entry name" value="YHJQ-like"/>
</dbReference>
<evidence type="ECO:0000313" key="1">
    <source>
        <dbReference type="EMBL" id="MDS0301202.1"/>
    </source>
</evidence>
<dbReference type="InterPro" id="IPR005560">
    <property type="entry name" value="Csp_YhjQ"/>
</dbReference>
<dbReference type="PANTHER" id="PTHR37310">
    <property type="entry name" value="CYTOPLASMIC PROTEIN-RELATED"/>
    <property type="match status" value="1"/>
</dbReference>
<evidence type="ECO:0000313" key="2">
    <source>
        <dbReference type="Proteomes" id="UP001257060"/>
    </source>
</evidence>
<sequence length="116" mass="12903">MAVSEIDHLTDEMERCVDSCFEAAQATEWCADQCTGSEEMQDCARLCRDVADLATQCGRFCSRESTFHTRTAELCADASEQCADECAKHDAEHCQVTEEKLRECADACREMVSAMS</sequence>
<dbReference type="EMBL" id="JAMQOP010000006">
    <property type="protein sequence ID" value="MDS0301202.1"/>
    <property type="molecule type" value="Genomic_DNA"/>
</dbReference>
<dbReference type="CDD" id="cd08026">
    <property type="entry name" value="DUF326"/>
    <property type="match status" value="1"/>
</dbReference>
<keyword evidence="2" id="KW-1185">Reference proteome</keyword>
<protein>
    <submittedName>
        <fullName evidence="1">Four-helix bundle copper-binding protein</fullName>
    </submittedName>
</protein>